<name>B2ZYH8_9CAUD</name>
<dbReference type="GeneID" id="6370013"/>
<sequence length="412" mass="45314">MGMFTYTLDQPSTDVKENKRLGYRIPRSVLLPPYLSQNPYYVDYAQSLDDVLGPAVDEKTEILANLRNMWVTNPTLEQKILTNQMLDFSDWPQFERSIAVKQVNALGMKLQSAGLITDDQYQTISRWIGQYWFGKGTQSFIDFINYCLSVQLTVQRLWTQDYVSFVPDNDPSIGTPIWNGGTWYPTSHVSISAAGGLRQIDPASLALFFYEIANYNLVLQSIDLSYDLWMVDHIAPGYTTATIVAAAMYAVQDITMSNFARFGASPPSTYSTDPSVNTKIYMPAGAPSIYMLAAPSSWLIQGDKKFPVYSYTDQQLTTGPDVPTNVMGGASTNGQVNGFRLLAGPVSWVPIPTSPTSPGRVPGYSATPSQSTIGTAVTAMVGAQRKYILANPAGFADIGGTGYLSPYWNLTD</sequence>
<dbReference type="Proteomes" id="UP000001034">
    <property type="component" value="Segment"/>
</dbReference>
<protein>
    <submittedName>
        <fullName evidence="1">Uncharacterized protein</fullName>
    </submittedName>
</protein>
<dbReference type="KEGG" id="vg:6370013"/>
<organism evidence="1 2">
    <name type="scientific">Ralstonia phage phiRSL1</name>
    <dbReference type="NCBI Taxonomy" id="1980924"/>
    <lineage>
        <taxon>Viruses</taxon>
        <taxon>Duplodnaviria</taxon>
        <taxon>Heunggongvirae</taxon>
        <taxon>Uroviricota</taxon>
        <taxon>Caudoviricetes</taxon>
        <taxon>Mieseafarmvirus</taxon>
        <taxon>Mieseafarmvirus RSL1</taxon>
    </lineage>
</organism>
<reference evidence="1 2" key="1">
    <citation type="journal article" date="2010" name="Virology">
        <title>A jumbo phage infecting the phytopathogen Ralstonia solanacearum defines a new lineage of the Myoviridae family.</title>
        <authorList>
            <person name="Yamada T."/>
            <person name="Satoh S."/>
            <person name="Ishikawa H."/>
            <person name="Fujiwara A."/>
            <person name="Kawasaki T."/>
            <person name="Fujie M."/>
            <person name="Ogata H."/>
        </authorList>
    </citation>
    <scope>NUCLEOTIDE SEQUENCE [LARGE SCALE GENOMIC DNA]</scope>
</reference>
<dbReference type="EMBL" id="AB366653">
    <property type="protein sequence ID" value="BAG41646.1"/>
    <property type="molecule type" value="Genomic_DNA"/>
</dbReference>
<evidence type="ECO:0000313" key="2">
    <source>
        <dbReference type="Proteomes" id="UP000001034"/>
    </source>
</evidence>
<keyword evidence="2" id="KW-1185">Reference proteome</keyword>
<evidence type="ECO:0000313" key="1">
    <source>
        <dbReference type="EMBL" id="BAG41646.1"/>
    </source>
</evidence>
<accession>B2ZYH8</accession>
<dbReference type="RefSeq" id="YP_001950076.1">
    <property type="nucleotide sequence ID" value="NC_010811.2"/>
</dbReference>
<proteinExistence type="predicted"/>